<sequence length="89" mass="9885">MPRPTDPHPGIRTKRFATHSRDPDIAEGMRGFVEKSPDSPISAAIRDGSIEVRDDLVQAKPVTSATGHVSVRTRVTEMILQRDRIQLPD</sequence>
<dbReference type="EMBL" id="AVPK01000010">
    <property type="protein sequence ID" value="KGN36531.1"/>
    <property type="molecule type" value="Genomic_DNA"/>
</dbReference>
<gene>
    <name evidence="1" type="ORF">N803_04365</name>
</gene>
<comment type="caution">
    <text evidence="1">The sequence shown here is derived from an EMBL/GenBank/DDBJ whole genome shotgun (WGS) entry which is preliminary data.</text>
</comment>
<evidence type="ECO:0000313" key="2">
    <source>
        <dbReference type="Proteomes" id="UP000030011"/>
    </source>
</evidence>
<proteinExistence type="predicted"/>
<dbReference type="Proteomes" id="UP000030011">
    <property type="component" value="Unassembled WGS sequence"/>
</dbReference>
<dbReference type="AlphaFoldDB" id="A0A0A0JLP1"/>
<keyword evidence="2" id="KW-1185">Reference proteome</keyword>
<evidence type="ECO:0000313" key="1">
    <source>
        <dbReference type="EMBL" id="KGN36531.1"/>
    </source>
</evidence>
<accession>A0A0A0JLP1</accession>
<reference evidence="1 2" key="1">
    <citation type="submission" date="2013-08" db="EMBL/GenBank/DDBJ databases">
        <title>The genome sequence of Knoellia subterranea.</title>
        <authorList>
            <person name="Zhu W."/>
            <person name="Wang G."/>
        </authorList>
    </citation>
    <scope>NUCLEOTIDE SEQUENCE [LARGE SCALE GENOMIC DNA]</scope>
    <source>
        <strain evidence="1 2">KCTC 19937</strain>
    </source>
</reference>
<dbReference type="STRING" id="1385521.N803_04365"/>
<organism evidence="1 2">
    <name type="scientific">Knoellia subterranea KCTC 19937</name>
    <dbReference type="NCBI Taxonomy" id="1385521"/>
    <lineage>
        <taxon>Bacteria</taxon>
        <taxon>Bacillati</taxon>
        <taxon>Actinomycetota</taxon>
        <taxon>Actinomycetes</taxon>
        <taxon>Micrococcales</taxon>
        <taxon>Intrasporangiaceae</taxon>
        <taxon>Knoellia</taxon>
    </lineage>
</organism>
<protein>
    <submittedName>
        <fullName evidence="1">Uncharacterized protein</fullName>
    </submittedName>
</protein>
<name>A0A0A0JLP1_9MICO</name>
<dbReference type="RefSeq" id="WP_035906694.1">
    <property type="nucleotide sequence ID" value="NZ_AVPK01000010.1"/>
</dbReference>